<dbReference type="Gene3D" id="3.40.50.300">
    <property type="entry name" value="P-loop containing nucleotide triphosphate hydrolases"/>
    <property type="match status" value="1"/>
</dbReference>
<feature type="topological domain" description="Cytoplasmic" evidence="8">
    <location>
        <begin position="727"/>
        <end position="779"/>
    </location>
</feature>
<reference evidence="11 12" key="1">
    <citation type="submission" date="2020-06" db="EMBL/GenBank/DDBJ databases">
        <title>The yeast mating-type switching endonuclease HO is a domesticated member of an unorthodox homing genetic element family.</title>
        <authorList>
            <person name="Coughlan A.Y."/>
            <person name="Lombardi L."/>
            <person name="Braun-Galleani S."/>
            <person name="Martos A.R."/>
            <person name="Galeote V."/>
            <person name="Bigey F."/>
            <person name="Dequin S."/>
            <person name="Byrne K.P."/>
            <person name="Wolfe K.H."/>
        </authorList>
    </citation>
    <scope>NUCLEOTIDE SEQUENCE [LARGE SCALE GENOMIC DNA]</scope>
    <source>
        <strain evidence="11 12">CBS764</strain>
    </source>
</reference>
<dbReference type="CDD" id="cd01851">
    <property type="entry name" value="GBP"/>
    <property type="match status" value="1"/>
</dbReference>
<feature type="topological domain" description="Cytoplasmic" evidence="8">
    <location>
        <begin position="1"/>
        <end position="681"/>
    </location>
</feature>
<feature type="transmembrane region" description="Helical" evidence="9">
    <location>
        <begin position="705"/>
        <end position="721"/>
    </location>
</feature>
<comment type="similarity">
    <text evidence="8">Belongs to the TRAFAC class dynamin-like GTPase superfamily. GB1/RHD3 GTPase family. RHD3 subfamily.</text>
</comment>
<keyword evidence="7 8" id="KW-0472">Membrane</keyword>
<name>A0A7G3ZNG2_9SACH</name>
<feature type="topological domain" description="Lumenal" evidence="8">
    <location>
        <begin position="703"/>
        <end position="705"/>
    </location>
</feature>
<dbReference type="InterPro" id="IPR046758">
    <property type="entry name" value="Sey1/RHD3-like_3HB"/>
</dbReference>
<dbReference type="OrthoDB" id="1597724at2759"/>
<dbReference type="Pfam" id="PF20428">
    <property type="entry name" value="Sey1_3HB"/>
    <property type="match status" value="1"/>
</dbReference>
<keyword evidence="5 8" id="KW-1133">Transmembrane helix</keyword>
<evidence type="ECO:0000256" key="4">
    <source>
        <dbReference type="ARBA" id="ARBA00022824"/>
    </source>
</evidence>
<evidence type="ECO:0000256" key="8">
    <source>
        <dbReference type="HAMAP-Rule" id="MF_03109"/>
    </source>
</evidence>
<evidence type="ECO:0000256" key="1">
    <source>
        <dbReference type="ARBA" id="ARBA00022692"/>
    </source>
</evidence>
<evidence type="ECO:0000256" key="9">
    <source>
        <dbReference type="SAM" id="Phobius"/>
    </source>
</evidence>
<dbReference type="InterPro" id="IPR030386">
    <property type="entry name" value="G_GB1_RHD3_dom"/>
</dbReference>
<dbReference type="GO" id="GO:0016320">
    <property type="term" value="P:endoplasmic reticulum membrane fusion"/>
    <property type="evidence" value="ECO:0007669"/>
    <property type="project" value="TreeGrafter"/>
</dbReference>
<keyword evidence="6 8" id="KW-0342">GTP-binding</keyword>
<dbReference type="PANTHER" id="PTHR45923">
    <property type="entry name" value="PROTEIN SEY1"/>
    <property type="match status" value="1"/>
</dbReference>
<dbReference type="GO" id="GO:0005789">
    <property type="term" value="C:endoplasmic reticulum membrane"/>
    <property type="evidence" value="ECO:0007669"/>
    <property type="project" value="UniProtKB-SubCell"/>
</dbReference>
<dbReference type="AlphaFoldDB" id="A0A7G3ZNG2"/>
<feature type="transmembrane region" description="Helical" evidence="9">
    <location>
        <begin position="682"/>
        <end position="698"/>
    </location>
</feature>
<dbReference type="Pfam" id="PF05879">
    <property type="entry name" value="RHD3_GTPase"/>
    <property type="match status" value="1"/>
</dbReference>
<evidence type="ECO:0000313" key="11">
    <source>
        <dbReference type="EMBL" id="QLL35048.1"/>
    </source>
</evidence>
<sequence length="779" mass="89548">MGESDGTQQAIQLIDEQKRFHADVLAHFKEWIGHRDVGLNYHVIAVFGSQSSGKSTLLNTLFNTSFDTMDAQFRRQQTTKGIWLAHTNHVNTVTESTAKGSDLFVLDVEGSDGAERGEDQDFERKAALFAIAVSEVLIVNMWEQQIGLYQGNNMALLKTVFEVNLSLFGKNRNGHKVLLLFVIRDHVGLTPMSSLSESLVSELEKIWSELSKPTECSEALLTDFFDLEFVGLAHKLLQPKEFENDVRALGDHFVFENRSSYYFKPAYHHRLPLEGWTIYSQNCWEQIENNKDLDLPTQQILVSRFKTEEIADEALKNFSANYHESIEPMIDDKDKLIRAMKKLRESCLDEYDRQASRYLETEYLEKRQGLQKNMVSKFTATVGEFLTNFSNSLLKATRAAIEDKNSNKSFAERSEASQLSTKEKFAGVVEEFSKEEFISSPGELTCDFENDLLKEVEELREKEITAIMTRAKKTITLTIKDTTISLLSHPELDVWDKVMEMFESTIKESIHKFMEDNGEYNFRVGLSSEQNDKLVRQIYHTGWHLLNVTVHDYLKEDTVVGILRDRFESKFRYDDSGSPRLWKSEEEIDQAFRVAKGHALEVLGVLSLAATSDNVEIIAKFDDCEDEEDEFYKDDVGIYHSKRFAHILNEIQKEKVLQQFRRQINVTVLDSKRSILKSTTSIPVWIYVIIVILGWNEFMMIIRNPLFVTLTLILAVGFYFVNKFGLWGPVYSVAQSAVGETRNTIKEKLRSLVLDEHERKPVAVAESLEMKDMSKNNEL</sequence>
<evidence type="ECO:0000256" key="7">
    <source>
        <dbReference type="ARBA" id="ARBA00023136"/>
    </source>
</evidence>
<keyword evidence="1 8" id="KW-0812">Transmembrane</keyword>
<keyword evidence="3 8" id="KW-0378">Hydrolase</keyword>
<evidence type="ECO:0000256" key="6">
    <source>
        <dbReference type="ARBA" id="ARBA00023134"/>
    </source>
</evidence>
<organism evidence="11 12">
    <name type="scientific">Torulaspora globosa</name>
    <dbReference type="NCBI Taxonomy" id="48254"/>
    <lineage>
        <taxon>Eukaryota</taxon>
        <taxon>Fungi</taxon>
        <taxon>Dikarya</taxon>
        <taxon>Ascomycota</taxon>
        <taxon>Saccharomycotina</taxon>
        <taxon>Saccharomycetes</taxon>
        <taxon>Saccharomycetales</taxon>
        <taxon>Saccharomycetaceae</taxon>
        <taxon>Torulaspora</taxon>
    </lineage>
</organism>
<comment type="subcellular location">
    <subcellularLocation>
        <location evidence="8">Endoplasmic reticulum membrane</location>
        <topology evidence="8">Multi-pass membrane protein</topology>
    </subcellularLocation>
    <text evidence="8">Enriched in the cortical ER. Concentrated in punctae along the ER tubules.</text>
</comment>
<dbReference type="GO" id="GO:0003924">
    <property type="term" value="F:GTPase activity"/>
    <property type="evidence" value="ECO:0007669"/>
    <property type="project" value="UniProtKB-UniRule"/>
</dbReference>
<dbReference type="Proteomes" id="UP000515788">
    <property type="component" value="Chromosome 8"/>
</dbReference>
<gene>
    <name evidence="8" type="primary">SEY1</name>
    <name evidence="11" type="ORF">HG536_0H04240</name>
</gene>
<evidence type="ECO:0000256" key="2">
    <source>
        <dbReference type="ARBA" id="ARBA00022741"/>
    </source>
</evidence>
<dbReference type="GO" id="GO:0005525">
    <property type="term" value="F:GTP binding"/>
    <property type="evidence" value="ECO:0007669"/>
    <property type="project" value="UniProtKB-UniRule"/>
</dbReference>
<dbReference type="InterPro" id="IPR027417">
    <property type="entry name" value="P-loop_NTPase"/>
</dbReference>
<dbReference type="HAMAP" id="MF_03109">
    <property type="entry name" value="Sey1"/>
    <property type="match status" value="1"/>
</dbReference>
<evidence type="ECO:0000256" key="3">
    <source>
        <dbReference type="ARBA" id="ARBA00022801"/>
    </source>
</evidence>
<dbReference type="PROSITE" id="PS51715">
    <property type="entry name" value="G_GB1_RHD3"/>
    <property type="match status" value="1"/>
</dbReference>
<keyword evidence="4 8" id="KW-0256">Endoplasmic reticulum</keyword>
<dbReference type="EMBL" id="CP059253">
    <property type="protein sequence ID" value="QLL35048.1"/>
    <property type="molecule type" value="Genomic_DNA"/>
</dbReference>
<accession>A0A7G3ZNG2</accession>
<protein>
    <recommendedName>
        <fullName evidence="10">GB1/RHD3-type G domain-containing protein</fullName>
    </recommendedName>
</protein>
<evidence type="ECO:0000313" key="12">
    <source>
        <dbReference type="Proteomes" id="UP000515788"/>
    </source>
</evidence>
<dbReference type="PANTHER" id="PTHR45923:SF2">
    <property type="entry name" value="PROTEIN SEY1"/>
    <property type="match status" value="1"/>
</dbReference>
<evidence type="ECO:0000256" key="5">
    <source>
        <dbReference type="ARBA" id="ARBA00022989"/>
    </source>
</evidence>
<dbReference type="FunFam" id="3.40.50.300:FF:000727">
    <property type="entry name" value="Protein SEY1 homolog"/>
    <property type="match status" value="1"/>
</dbReference>
<keyword evidence="2 8" id="KW-0547">Nucleotide-binding</keyword>
<proteinExistence type="inferred from homology"/>
<feature type="binding site" evidence="8">
    <location>
        <begin position="48"/>
        <end position="55"/>
    </location>
    <ligand>
        <name>GTP</name>
        <dbReference type="ChEBI" id="CHEBI:37565"/>
    </ligand>
</feature>
<dbReference type="InterPro" id="IPR008803">
    <property type="entry name" value="RHD3/Sey1"/>
</dbReference>
<feature type="domain" description="GB1/RHD3-type G" evidence="10">
    <location>
        <begin position="38"/>
        <end position="267"/>
    </location>
</feature>
<dbReference type="SUPFAM" id="SSF52540">
    <property type="entry name" value="P-loop containing nucleoside triphosphate hydrolases"/>
    <property type="match status" value="1"/>
</dbReference>
<evidence type="ECO:0000259" key="10">
    <source>
        <dbReference type="PROSITE" id="PS51715"/>
    </source>
</evidence>
<keyword evidence="12" id="KW-1185">Reference proteome</keyword>